<evidence type="ECO:0000256" key="4">
    <source>
        <dbReference type="ARBA" id="ARBA00017871"/>
    </source>
</evidence>
<accession>A0A7C9V5Z1</accession>
<comment type="caution">
    <text evidence="8">The sequence shown here is derived from an EMBL/GenBank/DDBJ whole genome shotgun (WGS) entry which is preliminary data.</text>
</comment>
<dbReference type="EMBL" id="JAAKZG010000004">
    <property type="protein sequence ID" value="NGN41645.1"/>
    <property type="molecule type" value="Genomic_DNA"/>
</dbReference>
<evidence type="ECO:0000313" key="8">
    <source>
        <dbReference type="EMBL" id="NGN41645.1"/>
    </source>
</evidence>
<dbReference type="InterPro" id="IPR002937">
    <property type="entry name" value="Amino_oxidase"/>
</dbReference>
<dbReference type="Gene3D" id="1.10.405.40">
    <property type="match status" value="1"/>
</dbReference>
<dbReference type="EC" id="1.13.12.3" evidence="3"/>
<evidence type="ECO:0000259" key="7">
    <source>
        <dbReference type="Pfam" id="PF01593"/>
    </source>
</evidence>
<reference evidence="8 9" key="1">
    <citation type="submission" date="2020-02" db="EMBL/GenBank/DDBJ databases">
        <title>Genome sequence of the type strain CGMCC 1.15528 of Mesorhizobium zhangyense.</title>
        <authorList>
            <person name="Gao J."/>
            <person name="Sun J."/>
        </authorList>
    </citation>
    <scope>NUCLEOTIDE SEQUENCE [LARGE SCALE GENOMIC DNA]</scope>
    <source>
        <strain evidence="8 9">CGMCC 1.15528</strain>
    </source>
</reference>
<dbReference type="GO" id="GO:0009063">
    <property type="term" value="P:amino acid catabolic process"/>
    <property type="evidence" value="ECO:0007669"/>
    <property type="project" value="TreeGrafter"/>
</dbReference>
<proteinExistence type="inferred from homology"/>
<evidence type="ECO:0000313" key="9">
    <source>
        <dbReference type="Proteomes" id="UP000481252"/>
    </source>
</evidence>
<evidence type="ECO:0000256" key="1">
    <source>
        <dbReference type="ARBA" id="ARBA00004814"/>
    </source>
</evidence>
<keyword evidence="9" id="KW-1185">Reference proteome</keyword>
<dbReference type="GO" id="GO:0009851">
    <property type="term" value="P:auxin biosynthetic process"/>
    <property type="evidence" value="ECO:0007669"/>
    <property type="project" value="UniProtKB-KW"/>
</dbReference>
<comment type="catalytic activity">
    <reaction evidence="6">
        <text>L-tryptophan + O2 = indole-3-acetamide + CO2 + H2O</text>
        <dbReference type="Rhea" id="RHEA:16165"/>
        <dbReference type="ChEBI" id="CHEBI:15377"/>
        <dbReference type="ChEBI" id="CHEBI:15379"/>
        <dbReference type="ChEBI" id="CHEBI:16031"/>
        <dbReference type="ChEBI" id="CHEBI:16526"/>
        <dbReference type="ChEBI" id="CHEBI:57912"/>
        <dbReference type="EC" id="1.13.12.3"/>
    </reaction>
</comment>
<dbReference type="PANTHER" id="PTHR10742">
    <property type="entry name" value="FLAVIN MONOAMINE OXIDASE"/>
    <property type="match status" value="1"/>
</dbReference>
<dbReference type="PANTHER" id="PTHR10742:SF342">
    <property type="entry name" value="AMINE OXIDASE"/>
    <property type="match status" value="1"/>
</dbReference>
<dbReference type="Pfam" id="PF01593">
    <property type="entry name" value="Amino_oxidase"/>
    <property type="match status" value="1"/>
</dbReference>
<dbReference type="SUPFAM" id="SSF51905">
    <property type="entry name" value="FAD/NAD(P)-binding domain"/>
    <property type="match status" value="1"/>
</dbReference>
<name>A0A7C9V5Z1_9HYPH</name>
<keyword evidence="5" id="KW-0073">Auxin biosynthesis</keyword>
<dbReference type="Gene3D" id="3.90.660.10">
    <property type="match status" value="1"/>
</dbReference>
<sequence length="652" mass="72662">MRPGFEKEVPYVRNVSANPWLPDYPNPPDLRFNYYKLLNDSWTNRKAIGTAPANKTVAIIGGGAAGMTTARELWRSGYTVRMFEASPRVGGRLYTQRKSFGMTAFEFGAMRMPFFNDQTSGEAPQQSTNCLLSYYLNQDQKWSGNPSPTYGILSDFPNPGQTKGGTGIYMNNGYGPNDCYSSPTMIDWPYQGQPDNPDLQTVAAKVNALIELFTANIAPVYTQDSSAWDVMWQQIAQNYDKMSFGDLVFTEPVTTYNNDGWFGGFGMTSYESDLFYTIGTGDGSWGAFYGISAMWFIRCVMFGYNSDLQTVSGLNNASYLPQYNSMPYDSGGQPMEPPFYRGIQSLVELLFYLRAPGTAKSLYSACRDGNDTSAALYVNSAVSKLQRNSDGSINVFVNGGSSVIKADYVVITSPIWSTQLSIDFEGFDNQSMLPWRVPAALQQQHLIASAKVFFPLYKAYWNAPDSIPQLIVTDTFVQDAYGVQWSQDNNDAALLASYTWEDDAVKLLAVDNSTLQKMVATELERITTTTLGKSILPYINTSAGAVFQWTLQPTYHGCAKLYRQRAWEQCYDLLAYNQVYSGTSRLYFAGESYGVEGGWTEPALRTALDAVIHLINNSNGTFNNGFQFYNYPLYDTTFQPNEVYPQTSAAAE</sequence>
<evidence type="ECO:0000256" key="6">
    <source>
        <dbReference type="ARBA" id="ARBA00047321"/>
    </source>
</evidence>
<dbReference type="Gene3D" id="3.50.50.60">
    <property type="entry name" value="FAD/NAD(P)-binding domain"/>
    <property type="match status" value="1"/>
</dbReference>
<dbReference type="InterPro" id="IPR036188">
    <property type="entry name" value="FAD/NAD-bd_sf"/>
</dbReference>
<dbReference type="AlphaFoldDB" id="A0A7C9V5Z1"/>
<dbReference type="Pfam" id="PF13450">
    <property type="entry name" value="NAD_binding_8"/>
    <property type="match status" value="1"/>
</dbReference>
<dbReference type="InterPro" id="IPR050281">
    <property type="entry name" value="Flavin_monoamine_oxidase"/>
</dbReference>
<dbReference type="SUPFAM" id="SSF54373">
    <property type="entry name" value="FAD-linked reductases, C-terminal domain"/>
    <property type="match status" value="1"/>
</dbReference>
<feature type="domain" description="Amine oxidase" evidence="7">
    <location>
        <begin position="374"/>
        <end position="610"/>
    </location>
</feature>
<dbReference type="PRINTS" id="PR00419">
    <property type="entry name" value="ADXRDTASE"/>
</dbReference>
<dbReference type="GO" id="GO:0001716">
    <property type="term" value="F:L-amino-acid oxidase activity"/>
    <property type="evidence" value="ECO:0007669"/>
    <property type="project" value="TreeGrafter"/>
</dbReference>
<comment type="similarity">
    <text evidence="2">Belongs to the tryptophan 2-monooxygenase family.</text>
</comment>
<organism evidence="8 9">
    <name type="scientific">Mesorhizobium zhangyense</name>
    <dbReference type="NCBI Taxonomy" id="1776730"/>
    <lineage>
        <taxon>Bacteria</taxon>
        <taxon>Pseudomonadati</taxon>
        <taxon>Pseudomonadota</taxon>
        <taxon>Alphaproteobacteria</taxon>
        <taxon>Hyphomicrobiales</taxon>
        <taxon>Phyllobacteriaceae</taxon>
        <taxon>Mesorhizobium</taxon>
    </lineage>
</organism>
<dbReference type="RefSeq" id="WP_165117280.1">
    <property type="nucleotide sequence ID" value="NZ_JAAKZG010000004.1"/>
</dbReference>
<comment type="pathway">
    <text evidence="1">Plant hormone metabolism; auxin biosynthesis.</text>
</comment>
<evidence type="ECO:0000256" key="3">
    <source>
        <dbReference type="ARBA" id="ARBA00012535"/>
    </source>
</evidence>
<dbReference type="Proteomes" id="UP000481252">
    <property type="component" value="Unassembled WGS sequence"/>
</dbReference>
<protein>
    <recommendedName>
        <fullName evidence="4">Tryptophan 2-monooxygenase</fullName>
        <ecNumber evidence="3">1.13.12.3</ecNumber>
    </recommendedName>
</protein>
<evidence type="ECO:0000256" key="2">
    <source>
        <dbReference type="ARBA" id="ARBA00005833"/>
    </source>
</evidence>
<dbReference type="GO" id="GO:0050361">
    <property type="term" value="F:tryptophan 2-monooxygenase activity"/>
    <property type="evidence" value="ECO:0007669"/>
    <property type="project" value="UniProtKB-EC"/>
</dbReference>
<evidence type="ECO:0000256" key="5">
    <source>
        <dbReference type="ARBA" id="ARBA00023070"/>
    </source>
</evidence>
<gene>
    <name evidence="8" type="ORF">G6N74_11240</name>
</gene>